<evidence type="ECO:0000313" key="1">
    <source>
        <dbReference type="EMBL" id="CAD6224969.1"/>
    </source>
</evidence>
<comment type="caution">
    <text evidence="1">The sequence shown here is derived from an EMBL/GenBank/DDBJ whole genome shotgun (WGS) entry which is preliminary data.</text>
</comment>
<dbReference type="EMBL" id="CAJGYO010000004">
    <property type="protein sequence ID" value="CAD6224969.1"/>
    <property type="molecule type" value="Genomic_DNA"/>
</dbReference>
<name>A0A811NNI8_9POAL</name>
<sequence>MARNAVSLPSVGASGGILIAASERFFRVQQTHQTANTITASIIMLAENKEWSLTGVYGPQSDADKILFMQDLSDLRQHVLPAWLMLGDFNLILCAQDKNNSRLNVAMLNRFRFTMDNLELARIDLRGKKYT</sequence>
<dbReference type="InterPro" id="IPR036691">
    <property type="entry name" value="Endo/exonu/phosph_ase_sf"/>
</dbReference>
<accession>A0A811NNI8</accession>
<evidence type="ECO:0000313" key="2">
    <source>
        <dbReference type="Proteomes" id="UP000604825"/>
    </source>
</evidence>
<protein>
    <recommendedName>
        <fullName evidence="3">Endonuclease/exonuclease/phosphatase domain-containing protein</fullName>
    </recommendedName>
</protein>
<dbReference type="Proteomes" id="UP000604825">
    <property type="component" value="Unassembled WGS sequence"/>
</dbReference>
<dbReference type="Gene3D" id="3.60.10.10">
    <property type="entry name" value="Endonuclease/exonuclease/phosphatase"/>
    <property type="match status" value="1"/>
</dbReference>
<proteinExistence type="predicted"/>
<keyword evidence="2" id="KW-1185">Reference proteome</keyword>
<gene>
    <name evidence="1" type="ORF">NCGR_LOCUS17133</name>
</gene>
<reference evidence="1" key="1">
    <citation type="submission" date="2020-10" db="EMBL/GenBank/DDBJ databases">
        <authorList>
            <person name="Han B."/>
            <person name="Lu T."/>
            <person name="Zhao Q."/>
            <person name="Huang X."/>
            <person name="Zhao Y."/>
        </authorList>
    </citation>
    <scope>NUCLEOTIDE SEQUENCE</scope>
</reference>
<dbReference type="SUPFAM" id="SSF56219">
    <property type="entry name" value="DNase I-like"/>
    <property type="match status" value="1"/>
</dbReference>
<dbReference type="AlphaFoldDB" id="A0A811NNI8"/>
<organism evidence="1 2">
    <name type="scientific">Miscanthus lutarioriparius</name>
    <dbReference type="NCBI Taxonomy" id="422564"/>
    <lineage>
        <taxon>Eukaryota</taxon>
        <taxon>Viridiplantae</taxon>
        <taxon>Streptophyta</taxon>
        <taxon>Embryophyta</taxon>
        <taxon>Tracheophyta</taxon>
        <taxon>Spermatophyta</taxon>
        <taxon>Magnoliopsida</taxon>
        <taxon>Liliopsida</taxon>
        <taxon>Poales</taxon>
        <taxon>Poaceae</taxon>
        <taxon>PACMAD clade</taxon>
        <taxon>Panicoideae</taxon>
        <taxon>Andropogonodae</taxon>
        <taxon>Andropogoneae</taxon>
        <taxon>Saccharinae</taxon>
        <taxon>Miscanthus</taxon>
    </lineage>
</organism>
<dbReference type="OrthoDB" id="786283at2759"/>
<evidence type="ECO:0008006" key="3">
    <source>
        <dbReference type="Google" id="ProtNLM"/>
    </source>
</evidence>